<dbReference type="SUPFAM" id="SSF53474">
    <property type="entry name" value="alpha/beta-Hydrolases"/>
    <property type="match status" value="1"/>
</dbReference>
<dbReference type="EMBL" id="FOGL01000032">
    <property type="protein sequence ID" value="SES27644.1"/>
    <property type="molecule type" value="Genomic_DNA"/>
</dbReference>
<proteinExistence type="predicted"/>
<dbReference type="Gene3D" id="3.40.50.1820">
    <property type="entry name" value="alpha/beta hydrolase"/>
    <property type="match status" value="1"/>
</dbReference>
<dbReference type="Proteomes" id="UP000199687">
    <property type="component" value="Unassembled WGS sequence"/>
</dbReference>
<dbReference type="PANTHER" id="PTHR43433">
    <property type="entry name" value="HYDROLASE, ALPHA/BETA FOLD FAMILY PROTEIN"/>
    <property type="match status" value="1"/>
</dbReference>
<accession>A0A1H9W1H8</accession>
<gene>
    <name evidence="2" type="ORF">SAMN04487944_1326</name>
</gene>
<dbReference type="InterPro" id="IPR000073">
    <property type="entry name" value="AB_hydrolase_1"/>
</dbReference>
<dbReference type="InterPro" id="IPR050471">
    <property type="entry name" value="AB_hydrolase"/>
</dbReference>
<reference evidence="2 3" key="1">
    <citation type="submission" date="2016-10" db="EMBL/GenBank/DDBJ databases">
        <authorList>
            <person name="de Groot N.N."/>
        </authorList>
    </citation>
    <scope>NUCLEOTIDE SEQUENCE [LARGE SCALE GENOMIC DNA]</scope>
    <source>
        <strain evidence="2 3">CGMCC 1.7727</strain>
    </source>
</reference>
<dbReference type="PRINTS" id="PR00111">
    <property type="entry name" value="ABHYDROLASE"/>
</dbReference>
<keyword evidence="3" id="KW-1185">Reference proteome</keyword>
<dbReference type="RefSeq" id="WP_089744349.1">
    <property type="nucleotide sequence ID" value="NZ_FOGL01000032.1"/>
</dbReference>
<feature type="domain" description="AB hydrolase-1" evidence="1">
    <location>
        <begin position="25"/>
        <end position="265"/>
    </location>
</feature>
<sequence>MDRKIETVKIDHVTIEYSIIGEGEPILIFHGGHSNCHEEFGYQALIDNGYSLITPSRPGYGKTSAEIGESLATACRYYKHLLDYLHINKVHLMAISAGGPTGIAFAAHYPEYVQSLVLQSAVTKEWLTPKDMEYKAAKLLFHPKTEKYTWKMIGSINNLVPGFIFRQMFPSFSSLKFQEAKEKFDQKDMEEIRKMNNRQRSGTGFFIDLEQVNTITTEDLQAVSCPTLIMHSKHDSSVPHEHPSLAHKLIPNSELIWLDAWGHLIWLGKSASETDKVTIHFLERNSTLKQLPIES</sequence>
<evidence type="ECO:0000313" key="2">
    <source>
        <dbReference type="EMBL" id="SES27644.1"/>
    </source>
</evidence>
<dbReference type="AlphaFoldDB" id="A0A1H9W1H8"/>
<protein>
    <submittedName>
        <fullName evidence="2">Pimeloyl-ACP methyl ester carboxylesterase</fullName>
    </submittedName>
</protein>
<name>A0A1H9W1H8_9BACI</name>
<organism evidence="2 3">
    <name type="scientific">Gracilibacillus ureilyticus</name>
    <dbReference type="NCBI Taxonomy" id="531814"/>
    <lineage>
        <taxon>Bacteria</taxon>
        <taxon>Bacillati</taxon>
        <taxon>Bacillota</taxon>
        <taxon>Bacilli</taxon>
        <taxon>Bacillales</taxon>
        <taxon>Bacillaceae</taxon>
        <taxon>Gracilibacillus</taxon>
    </lineage>
</organism>
<dbReference type="OrthoDB" id="9773293at2"/>
<dbReference type="Pfam" id="PF00561">
    <property type="entry name" value="Abhydrolase_1"/>
    <property type="match status" value="1"/>
</dbReference>
<dbReference type="InterPro" id="IPR029058">
    <property type="entry name" value="AB_hydrolase_fold"/>
</dbReference>
<dbReference type="PANTHER" id="PTHR43433:SF5">
    <property type="entry name" value="AB HYDROLASE-1 DOMAIN-CONTAINING PROTEIN"/>
    <property type="match status" value="1"/>
</dbReference>
<evidence type="ECO:0000259" key="1">
    <source>
        <dbReference type="Pfam" id="PF00561"/>
    </source>
</evidence>
<dbReference type="STRING" id="531814.SAMN04487944_1326"/>
<evidence type="ECO:0000313" key="3">
    <source>
        <dbReference type="Proteomes" id="UP000199687"/>
    </source>
</evidence>